<proteinExistence type="predicted"/>
<evidence type="ECO:0000256" key="1">
    <source>
        <dbReference type="SAM" id="MobiDB-lite"/>
    </source>
</evidence>
<dbReference type="InterPro" id="IPR026992">
    <property type="entry name" value="DIOX_N"/>
</dbReference>
<keyword evidence="4" id="KW-1185">Reference proteome</keyword>
<evidence type="ECO:0000313" key="3">
    <source>
        <dbReference type="EMBL" id="KAK3236968.1"/>
    </source>
</evidence>
<sequence>MPDLSAVSDLPVIEIGERTDEENPPKTVCEALAACLRDTGLVVVRDARVPHSSSARFIDLMEKYFEQEREEKMKDARPELRYQVGVKPEGVETPLCVANAECQELMQSLEGKNKATAPSGQRPPGNALRAAPSREAPSGWRPPGGALRANALQVAPSGWRPPSGATPGGASGGALQVAPSVAPTPRVAPSGAPSGQRPPVAPCGGALGQRAVGWRPQGWRRPE</sequence>
<dbReference type="Proteomes" id="UP001190700">
    <property type="component" value="Unassembled WGS sequence"/>
</dbReference>
<organism evidence="3 4">
    <name type="scientific">Cymbomonas tetramitiformis</name>
    <dbReference type="NCBI Taxonomy" id="36881"/>
    <lineage>
        <taxon>Eukaryota</taxon>
        <taxon>Viridiplantae</taxon>
        <taxon>Chlorophyta</taxon>
        <taxon>Pyramimonadophyceae</taxon>
        <taxon>Pyramimonadales</taxon>
        <taxon>Pyramimonadaceae</taxon>
        <taxon>Cymbomonas</taxon>
    </lineage>
</organism>
<feature type="region of interest" description="Disordered" evidence="1">
    <location>
        <begin position="112"/>
        <end position="223"/>
    </location>
</feature>
<comment type="caution">
    <text evidence="3">The sequence shown here is derived from an EMBL/GenBank/DDBJ whole genome shotgun (WGS) entry which is preliminary data.</text>
</comment>
<dbReference type="InterPro" id="IPR027443">
    <property type="entry name" value="IPNS-like_sf"/>
</dbReference>
<evidence type="ECO:0000259" key="2">
    <source>
        <dbReference type="Pfam" id="PF14226"/>
    </source>
</evidence>
<dbReference type="Gene3D" id="2.60.120.330">
    <property type="entry name" value="B-lactam Antibiotic, Isopenicillin N Synthase, Chain"/>
    <property type="match status" value="1"/>
</dbReference>
<evidence type="ECO:0000313" key="4">
    <source>
        <dbReference type="Proteomes" id="UP001190700"/>
    </source>
</evidence>
<dbReference type="SUPFAM" id="SSF51197">
    <property type="entry name" value="Clavaminate synthase-like"/>
    <property type="match status" value="1"/>
</dbReference>
<reference evidence="3 4" key="1">
    <citation type="journal article" date="2015" name="Genome Biol. Evol.">
        <title>Comparative Genomics of a Bacterivorous Green Alga Reveals Evolutionary Causalities and Consequences of Phago-Mixotrophic Mode of Nutrition.</title>
        <authorList>
            <person name="Burns J.A."/>
            <person name="Paasch A."/>
            <person name="Narechania A."/>
            <person name="Kim E."/>
        </authorList>
    </citation>
    <scope>NUCLEOTIDE SEQUENCE [LARGE SCALE GENOMIC DNA]</scope>
    <source>
        <strain evidence="3 4">PLY_AMNH</strain>
    </source>
</reference>
<name>A0AAE0BHZ9_9CHLO</name>
<gene>
    <name evidence="3" type="ORF">CYMTET_52926</name>
</gene>
<feature type="domain" description="Non-haem dioxygenase N-terminal" evidence="2">
    <location>
        <begin position="10"/>
        <end position="92"/>
    </location>
</feature>
<dbReference type="Pfam" id="PF14226">
    <property type="entry name" value="DIOX_N"/>
    <property type="match status" value="1"/>
</dbReference>
<dbReference type="AlphaFoldDB" id="A0AAE0BHZ9"/>
<protein>
    <recommendedName>
        <fullName evidence="2">Non-haem dioxygenase N-terminal domain-containing protein</fullName>
    </recommendedName>
</protein>
<accession>A0AAE0BHZ9</accession>
<dbReference type="EMBL" id="LGRX02034750">
    <property type="protein sequence ID" value="KAK3236968.1"/>
    <property type="molecule type" value="Genomic_DNA"/>
</dbReference>